<dbReference type="FunFam" id="1.25.40.10:FF:000031">
    <property type="entry name" value="Pentatricopeptide repeat-containing protein mitochondrial"/>
    <property type="match status" value="1"/>
</dbReference>
<reference evidence="5 6" key="1">
    <citation type="journal article" date="2024" name="Plant Biotechnol. J.">
        <title>Dendrobium thyrsiflorum genome and its molecular insights into genes involved in important horticultural traits.</title>
        <authorList>
            <person name="Chen B."/>
            <person name="Wang J.Y."/>
            <person name="Zheng P.J."/>
            <person name="Li K.L."/>
            <person name="Liang Y.M."/>
            <person name="Chen X.F."/>
            <person name="Zhang C."/>
            <person name="Zhao X."/>
            <person name="He X."/>
            <person name="Zhang G.Q."/>
            <person name="Liu Z.J."/>
            <person name="Xu Q."/>
        </authorList>
    </citation>
    <scope>NUCLEOTIDE SEQUENCE [LARGE SCALE GENOMIC DNA]</scope>
    <source>
        <strain evidence="5">GZMU011</strain>
    </source>
</reference>
<evidence type="ECO:0000256" key="1">
    <source>
        <dbReference type="ARBA" id="ARBA00022737"/>
    </source>
</evidence>
<dbReference type="Pfam" id="PF01535">
    <property type="entry name" value="PPR"/>
    <property type="match status" value="3"/>
</dbReference>
<evidence type="ECO:0000256" key="3">
    <source>
        <dbReference type="SAM" id="MobiDB-lite"/>
    </source>
</evidence>
<evidence type="ECO:0000259" key="4">
    <source>
        <dbReference type="Pfam" id="PF14432"/>
    </source>
</evidence>
<gene>
    <name evidence="5" type="ORF">M5K25_005934</name>
</gene>
<dbReference type="PANTHER" id="PTHR47926:SF388">
    <property type="entry name" value="DYW DOMAIN-CONTAINING PROTEIN"/>
    <property type="match status" value="1"/>
</dbReference>
<dbReference type="Proteomes" id="UP001552299">
    <property type="component" value="Unassembled WGS sequence"/>
</dbReference>
<evidence type="ECO:0000313" key="5">
    <source>
        <dbReference type="EMBL" id="KAL0921978.1"/>
    </source>
</evidence>
<name>A0ABD0VAM7_DENTH</name>
<evidence type="ECO:0000313" key="6">
    <source>
        <dbReference type="Proteomes" id="UP001552299"/>
    </source>
</evidence>
<feature type="region of interest" description="Disordered" evidence="3">
    <location>
        <begin position="322"/>
        <end position="343"/>
    </location>
</feature>
<dbReference type="Gene3D" id="1.25.40.10">
    <property type="entry name" value="Tetratricopeptide repeat domain"/>
    <property type="match status" value="2"/>
</dbReference>
<feature type="compositionally biased region" description="Polar residues" evidence="3">
    <location>
        <begin position="324"/>
        <end position="343"/>
    </location>
</feature>
<sequence>MFSKLGFWRISRFAQRQISAFTRFREAKKAIDLMYRRRTFGLAVRSILSLSHVGSSSLLLSHLYLSSEAFSDAFKTSPFVSRRRLFTAVRTESSAEDTVDGHIPFSSSGENNQLAGNKFNGGNSDGFFRGNPHNDKSYTNPSEVQMKFYGESCQAGGGLHWDGEAQKQNSDANGLRIQGQFMPNYNYCGGSSGGHHQNESRFIDQQKSNLLDGGRKCSGEFYSVSTNGHSSGNIGQSLHISNHGNHEHLSGKPYVDAGVNSGQVHQSSHWNHSQFQTNGQLINGGEGFLHNPYYMGTPSNIQQNPNEYHHASISLNERIISPPDVSNQNNEANNTADSGGTNTYKGTLEELDELCNEERVKDAVEVFILLVKRGVSIDIPRCLLLLQLFVDIKHLDSARHVHDHISKSVENAGVVVYNKLLDAYLRCGSIADAYQLFEKMPQRNLTSWDTMIKGLAQDGLGEEAINLFTQFKNLGLKPDGGMFNTVFSACSVIGAVDEGMLHFKSMAMDFGISPSMENYTSVVDMLGSCGYLNEAFEFIERMPVEPTIDIWETLMNLCRVNGDAKLGDRCADIIEYYNPNRLTEQSKKGLLPVKTVDNKKKVKNSDSTELAKRFCKQREYRAGERSHPEDDLVYEQIRGLLPQLKDAGYVPEIKCVLHDIDKESREEALLYHSERLALAYALMTTPARQTVRIMKNLRVCVDCHNALKIISKIVGRLVIARDAKRFHHFQDGECSCRDYW</sequence>
<comment type="caution">
    <text evidence="5">The sequence shown here is derived from an EMBL/GenBank/DDBJ whole genome shotgun (WGS) entry which is preliminary data.</text>
</comment>
<protein>
    <recommendedName>
        <fullName evidence="4">DYW domain-containing protein</fullName>
    </recommendedName>
</protein>
<dbReference type="InterPro" id="IPR002885">
    <property type="entry name" value="PPR_rpt"/>
</dbReference>
<dbReference type="PROSITE" id="PS51375">
    <property type="entry name" value="PPR"/>
    <property type="match status" value="2"/>
</dbReference>
<dbReference type="PANTHER" id="PTHR47926">
    <property type="entry name" value="PENTATRICOPEPTIDE REPEAT-CONTAINING PROTEIN"/>
    <property type="match status" value="1"/>
</dbReference>
<dbReference type="AlphaFoldDB" id="A0ABD0VAM7"/>
<feature type="repeat" description="PPR" evidence="2">
    <location>
        <begin position="413"/>
        <end position="443"/>
    </location>
</feature>
<dbReference type="InterPro" id="IPR011990">
    <property type="entry name" value="TPR-like_helical_dom_sf"/>
</dbReference>
<feature type="domain" description="DYW" evidence="4">
    <location>
        <begin position="648"/>
        <end position="740"/>
    </location>
</feature>
<dbReference type="InterPro" id="IPR032867">
    <property type="entry name" value="DYW_dom"/>
</dbReference>
<keyword evidence="6" id="KW-1185">Reference proteome</keyword>
<keyword evidence="1" id="KW-0677">Repeat</keyword>
<proteinExistence type="predicted"/>
<dbReference type="Pfam" id="PF14432">
    <property type="entry name" value="DYW_deaminase"/>
    <property type="match status" value="1"/>
</dbReference>
<evidence type="ECO:0000256" key="2">
    <source>
        <dbReference type="PROSITE-ProRule" id="PRU00708"/>
    </source>
</evidence>
<accession>A0ABD0VAM7</accession>
<dbReference type="EMBL" id="JANQDX010000006">
    <property type="protein sequence ID" value="KAL0921978.1"/>
    <property type="molecule type" value="Genomic_DNA"/>
</dbReference>
<organism evidence="5 6">
    <name type="scientific">Dendrobium thyrsiflorum</name>
    <name type="common">Pinecone-like raceme dendrobium</name>
    <name type="synonym">Orchid</name>
    <dbReference type="NCBI Taxonomy" id="117978"/>
    <lineage>
        <taxon>Eukaryota</taxon>
        <taxon>Viridiplantae</taxon>
        <taxon>Streptophyta</taxon>
        <taxon>Embryophyta</taxon>
        <taxon>Tracheophyta</taxon>
        <taxon>Spermatophyta</taxon>
        <taxon>Magnoliopsida</taxon>
        <taxon>Liliopsida</taxon>
        <taxon>Asparagales</taxon>
        <taxon>Orchidaceae</taxon>
        <taxon>Epidendroideae</taxon>
        <taxon>Malaxideae</taxon>
        <taxon>Dendrobiinae</taxon>
        <taxon>Dendrobium</taxon>
    </lineage>
</organism>
<dbReference type="NCBIfam" id="TIGR00756">
    <property type="entry name" value="PPR"/>
    <property type="match status" value="2"/>
</dbReference>
<dbReference type="InterPro" id="IPR046960">
    <property type="entry name" value="PPR_At4g14850-like_plant"/>
</dbReference>
<feature type="repeat" description="PPR" evidence="2">
    <location>
        <begin position="444"/>
        <end position="478"/>
    </location>
</feature>